<sequence length="542" mass="62283">MRNKGAGLLTAAFLFISSVVVSNTEVQAAQWNIDSHGWWYCHTDGSYTTNAWEYINGKWYYFDRNGYMVTGWQEIGGKWYYLYSDGSMASNTWIEGYYVGEDGSWRTAQWIDTAHGWWYCHADGSYTTSNWESINGYWYYFDGNGYMMTGWQEIDGSWYYLYDDGTMASNTWIGDCYVGKDGRWVSDRHVHKWKWVDWEKRKDGHACNGCSQDLSDWEWNDRYDCCGAFHTHVWILKPAYYICESCEMKKHEHDWRYEEPVYNTGTDEIYRDGYWKCWRCGNQSRDGKTMEPVSISDKGFKRGAIDRWTTPYDFPADGLENWVLVDASWEKPENSPPLQRIDMKGDRSLSPGDTGKYELIFTPASAAESVTWTSSNPSVLSVDNVGNYTAHATGTAKITAESVSAREELFVRVTSSNIGFVKEATLLVDGKSTPDVEITLDGNGKQYDVTLQTNPAEAVYEVEYMIEDEVCAPDYSWYKRSVWLSKSFLLGTISTWSWENRLTFTNPKSEITTGKPGTATIVAIITDINGNKTELRQPVRIK</sequence>
<dbReference type="Pfam" id="PF19127">
    <property type="entry name" value="Choline_bind_3"/>
    <property type="match status" value="2"/>
</dbReference>
<feature type="signal peptide" evidence="3">
    <location>
        <begin position="1"/>
        <end position="22"/>
    </location>
</feature>
<dbReference type="InterPro" id="IPR003343">
    <property type="entry name" value="Big_2"/>
</dbReference>
<keyword evidence="3" id="KW-0732">Signal</keyword>
<dbReference type="SMART" id="SM00635">
    <property type="entry name" value="BID_2"/>
    <property type="match status" value="1"/>
</dbReference>
<dbReference type="PROSITE" id="PS51170">
    <property type="entry name" value="CW"/>
    <property type="match status" value="4"/>
</dbReference>
<keyword evidence="1" id="KW-0677">Repeat</keyword>
<gene>
    <name evidence="5" type="ORF">BLAHAN_06029</name>
</gene>
<evidence type="ECO:0000256" key="2">
    <source>
        <dbReference type="PROSITE-ProRule" id="PRU00591"/>
    </source>
</evidence>
<dbReference type="InterPro" id="IPR018337">
    <property type="entry name" value="Cell_wall/Cho-bd_repeat"/>
</dbReference>
<keyword evidence="6" id="KW-1185">Reference proteome</keyword>
<dbReference type="Pfam" id="PF02368">
    <property type="entry name" value="Big_2"/>
    <property type="match status" value="1"/>
</dbReference>
<dbReference type="SUPFAM" id="SSF69360">
    <property type="entry name" value="Cell wall binding repeat"/>
    <property type="match status" value="1"/>
</dbReference>
<feature type="chain" id="PRO_5039021717" evidence="3">
    <location>
        <begin position="23"/>
        <end position="542"/>
    </location>
</feature>
<dbReference type="SUPFAM" id="SSF49373">
    <property type="entry name" value="Invasin/intimin cell-adhesion fragments"/>
    <property type="match status" value="1"/>
</dbReference>
<dbReference type="STRING" id="537007.BLAHAN_06029"/>
<dbReference type="EMBL" id="ABYU02000027">
    <property type="protein sequence ID" value="EEX21292.1"/>
    <property type="molecule type" value="Genomic_DNA"/>
</dbReference>
<dbReference type="Gene3D" id="2.60.40.1080">
    <property type="match status" value="1"/>
</dbReference>
<evidence type="ECO:0000256" key="1">
    <source>
        <dbReference type="ARBA" id="ARBA00022737"/>
    </source>
</evidence>
<evidence type="ECO:0000313" key="5">
    <source>
        <dbReference type="EMBL" id="EEX21292.1"/>
    </source>
</evidence>
<evidence type="ECO:0000313" key="6">
    <source>
        <dbReference type="Proteomes" id="UP000003755"/>
    </source>
</evidence>
<protein>
    <submittedName>
        <fullName evidence="5">Cell wall-binding repeat protein</fullName>
    </submittedName>
</protein>
<dbReference type="HOGENOM" id="CLU_439913_0_0_9"/>
<feature type="repeat" description="Cell wall-binding" evidence="2">
    <location>
        <begin position="128"/>
        <end position="147"/>
    </location>
</feature>
<dbReference type="AlphaFoldDB" id="C9L9E6"/>
<name>C9L9E6_BLAHA</name>
<feature type="repeat" description="Cell wall-binding" evidence="2">
    <location>
        <begin position="148"/>
        <end position="167"/>
    </location>
</feature>
<feature type="repeat" description="Cell wall-binding" evidence="2">
    <location>
        <begin position="69"/>
        <end position="88"/>
    </location>
</feature>
<dbReference type="eggNOG" id="COG5263">
    <property type="taxonomic scope" value="Bacteria"/>
</dbReference>
<proteinExistence type="predicted"/>
<feature type="repeat" description="Cell wall-binding" evidence="2">
    <location>
        <begin position="49"/>
        <end position="68"/>
    </location>
</feature>
<dbReference type="InterPro" id="IPR008964">
    <property type="entry name" value="Invasin/intimin_cell_adhesion"/>
</dbReference>
<feature type="domain" description="BIG2" evidence="4">
    <location>
        <begin position="337"/>
        <end position="425"/>
    </location>
</feature>
<comment type="caution">
    <text evidence="5">The sequence shown here is derived from an EMBL/GenBank/DDBJ whole genome shotgun (WGS) entry which is preliminary data.</text>
</comment>
<dbReference type="Proteomes" id="UP000003755">
    <property type="component" value="Unassembled WGS sequence"/>
</dbReference>
<dbReference type="RefSeq" id="WP_003022152.1">
    <property type="nucleotide sequence ID" value="NZ_CP022413.2"/>
</dbReference>
<dbReference type="KEGG" id="bhan:CGC63_14640"/>
<evidence type="ECO:0000256" key="3">
    <source>
        <dbReference type="SAM" id="SignalP"/>
    </source>
</evidence>
<dbReference type="Gene3D" id="2.10.270.10">
    <property type="entry name" value="Cholin Binding"/>
    <property type="match status" value="2"/>
</dbReference>
<evidence type="ECO:0000259" key="4">
    <source>
        <dbReference type="SMART" id="SM00635"/>
    </source>
</evidence>
<reference evidence="5" key="1">
    <citation type="submission" date="2009-09" db="EMBL/GenBank/DDBJ databases">
        <authorList>
            <person name="Weinstock G."/>
            <person name="Sodergren E."/>
            <person name="Clifton S."/>
            <person name="Fulton L."/>
            <person name="Fulton B."/>
            <person name="Courtney L."/>
            <person name="Fronick C."/>
            <person name="Harrison M."/>
            <person name="Strong C."/>
            <person name="Farmer C."/>
            <person name="Delahaunty K."/>
            <person name="Markovic C."/>
            <person name="Hall O."/>
            <person name="Minx P."/>
            <person name="Tomlinson C."/>
            <person name="Mitreva M."/>
            <person name="Nelson J."/>
            <person name="Hou S."/>
            <person name="Wollam A."/>
            <person name="Pepin K.H."/>
            <person name="Johnson M."/>
            <person name="Bhonagiri V."/>
            <person name="Nash W.E."/>
            <person name="Warren W."/>
            <person name="Chinwalla A."/>
            <person name="Mardis E.R."/>
            <person name="Wilson R.K."/>
        </authorList>
    </citation>
    <scope>NUCLEOTIDE SEQUENCE [LARGE SCALE GENOMIC DNA]</scope>
    <source>
        <strain evidence="5">DSM 20583</strain>
    </source>
</reference>
<organism evidence="5 6">
    <name type="scientific">Blautia hansenii DSM 20583</name>
    <dbReference type="NCBI Taxonomy" id="537007"/>
    <lineage>
        <taxon>Bacteria</taxon>
        <taxon>Bacillati</taxon>
        <taxon>Bacillota</taxon>
        <taxon>Clostridia</taxon>
        <taxon>Lachnospirales</taxon>
        <taxon>Lachnospiraceae</taxon>
        <taxon>Blautia</taxon>
    </lineage>
</organism>
<accession>C9L9E6</accession>